<organism evidence="2 3">
    <name type="scientific">Thiopseudomonas denitrificans</name>
    <dbReference type="NCBI Taxonomy" id="1501432"/>
    <lineage>
        <taxon>Bacteria</taxon>
        <taxon>Pseudomonadati</taxon>
        <taxon>Pseudomonadota</taxon>
        <taxon>Gammaproteobacteria</taxon>
        <taxon>Pseudomonadales</taxon>
        <taxon>Pseudomonadaceae</taxon>
        <taxon>Thiopseudomonas</taxon>
    </lineage>
</organism>
<feature type="transmembrane region" description="Helical" evidence="1">
    <location>
        <begin position="55"/>
        <end position="75"/>
    </location>
</feature>
<keyword evidence="1" id="KW-0472">Membrane</keyword>
<keyword evidence="3" id="KW-1185">Reference proteome</keyword>
<reference evidence="2 3" key="1">
    <citation type="submission" date="2019-03" db="EMBL/GenBank/DDBJ databases">
        <title>Genomic Encyclopedia of Type Strains, Phase IV (KMG-IV): sequencing the most valuable type-strain genomes for metagenomic binning, comparative biology and taxonomic classification.</title>
        <authorList>
            <person name="Goeker M."/>
        </authorList>
    </citation>
    <scope>NUCLEOTIDE SEQUENCE [LARGE SCALE GENOMIC DNA]</scope>
    <source>
        <strain evidence="2 3">DSM 28679</strain>
    </source>
</reference>
<dbReference type="Proteomes" id="UP000294575">
    <property type="component" value="Unassembled WGS sequence"/>
</dbReference>
<dbReference type="AlphaFoldDB" id="A0A4V3D5G0"/>
<dbReference type="EMBL" id="SNYK01000001">
    <property type="protein sequence ID" value="TDQ39997.1"/>
    <property type="molecule type" value="Genomic_DNA"/>
</dbReference>
<name>A0A4V3D5G0_9GAMM</name>
<keyword evidence="1" id="KW-1133">Transmembrane helix</keyword>
<dbReference type="RefSeq" id="WP_101496709.1">
    <property type="nucleotide sequence ID" value="NZ_LNJZ01000007.1"/>
</dbReference>
<gene>
    <name evidence="2" type="ORF">DFQ45_101129</name>
</gene>
<proteinExistence type="predicted"/>
<dbReference type="OrthoDB" id="5298497at2"/>
<evidence type="ECO:0000256" key="1">
    <source>
        <dbReference type="SAM" id="Phobius"/>
    </source>
</evidence>
<keyword evidence="1" id="KW-0812">Transmembrane</keyword>
<comment type="caution">
    <text evidence="2">The sequence shown here is derived from an EMBL/GenBank/DDBJ whole genome shotgun (WGS) entry which is preliminary data.</text>
</comment>
<protein>
    <submittedName>
        <fullName evidence="2">Uncharacterized protein (DUF58 family)</fullName>
    </submittedName>
</protein>
<dbReference type="PANTHER" id="PTHR34351:SF1">
    <property type="entry name" value="SLR1927 PROTEIN"/>
    <property type="match status" value="1"/>
</dbReference>
<dbReference type="PANTHER" id="PTHR34351">
    <property type="entry name" value="SLR1927 PROTEIN-RELATED"/>
    <property type="match status" value="1"/>
</dbReference>
<feature type="transmembrane region" description="Helical" evidence="1">
    <location>
        <begin position="26"/>
        <end position="49"/>
    </location>
</feature>
<sequence length="315" mass="35656">MQQWLRRWWQRRLPPLSQIRLSQRQVFIVPTVTGAAFAVALLLMLLVAINYQNSLAYALAFLLGSLGLLTALHTWRNLAGLELQARTPEPCFVGEQAQFAVQLPGGAYRRPGIALGWRMPLAVQTDVDTSRDVLVKLYLPASQRGWLRAPRLRVETRFPLGIWVAWSQPDLNMRVLVYPRPLEAGLPLAAAHSDDQREDGLLEMRHGVDDYQGLESWQLGDSLRRIDWKAWSRGQGLWVKQFNELQGSDTLLDYDGLQGDSEYRLSVLCFHVLRLDAESRPYLLRLPDRLLGPDSGAGHRDACLVALALFGKEPE</sequence>
<evidence type="ECO:0000313" key="3">
    <source>
        <dbReference type="Proteomes" id="UP000294575"/>
    </source>
</evidence>
<accession>A0A4V3D5G0</accession>
<evidence type="ECO:0000313" key="2">
    <source>
        <dbReference type="EMBL" id="TDQ39997.1"/>
    </source>
</evidence>